<dbReference type="PROSITE" id="PS50835">
    <property type="entry name" value="IG_LIKE"/>
    <property type="match status" value="1"/>
</dbReference>
<evidence type="ECO:0000256" key="1">
    <source>
        <dbReference type="SAM" id="MobiDB-lite"/>
    </source>
</evidence>
<dbReference type="InterPro" id="IPR036179">
    <property type="entry name" value="Ig-like_dom_sf"/>
</dbReference>
<dbReference type="InterPro" id="IPR013098">
    <property type="entry name" value="Ig_I-set"/>
</dbReference>
<proteinExistence type="predicted"/>
<accession>A0AAE0SML3</accession>
<dbReference type="EMBL" id="JAEAOA010000933">
    <property type="protein sequence ID" value="KAK3594627.1"/>
    <property type="molecule type" value="Genomic_DNA"/>
</dbReference>
<reference evidence="4" key="2">
    <citation type="journal article" date="2021" name="Genome Biol. Evol.">
        <title>Developing a high-quality reference genome for a parasitic bivalve with doubly uniparental inheritance (Bivalvia: Unionida).</title>
        <authorList>
            <person name="Smith C.H."/>
        </authorList>
    </citation>
    <scope>NUCLEOTIDE SEQUENCE</scope>
    <source>
        <strain evidence="4">CHS0354</strain>
        <tissue evidence="4">Mantle</tissue>
    </source>
</reference>
<organism evidence="4 5">
    <name type="scientific">Potamilus streckersoni</name>
    <dbReference type="NCBI Taxonomy" id="2493646"/>
    <lineage>
        <taxon>Eukaryota</taxon>
        <taxon>Metazoa</taxon>
        <taxon>Spiralia</taxon>
        <taxon>Lophotrochozoa</taxon>
        <taxon>Mollusca</taxon>
        <taxon>Bivalvia</taxon>
        <taxon>Autobranchia</taxon>
        <taxon>Heteroconchia</taxon>
        <taxon>Palaeoheterodonta</taxon>
        <taxon>Unionida</taxon>
        <taxon>Unionoidea</taxon>
        <taxon>Unionidae</taxon>
        <taxon>Ambleminae</taxon>
        <taxon>Lampsilini</taxon>
        <taxon>Potamilus</taxon>
    </lineage>
</organism>
<reference evidence="4" key="3">
    <citation type="submission" date="2023-05" db="EMBL/GenBank/DDBJ databases">
        <authorList>
            <person name="Smith C.H."/>
        </authorList>
    </citation>
    <scope>NUCLEOTIDE SEQUENCE</scope>
    <source>
        <strain evidence="4">CHS0354</strain>
        <tissue evidence="4">Mantle</tissue>
    </source>
</reference>
<feature type="domain" description="Ig-like" evidence="3">
    <location>
        <begin position="229"/>
        <end position="323"/>
    </location>
</feature>
<feature type="region of interest" description="Disordered" evidence="1">
    <location>
        <begin position="364"/>
        <end position="387"/>
    </location>
</feature>
<evidence type="ECO:0000259" key="3">
    <source>
        <dbReference type="PROSITE" id="PS50835"/>
    </source>
</evidence>
<protein>
    <recommendedName>
        <fullName evidence="3">Ig-like domain-containing protein</fullName>
    </recommendedName>
</protein>
<dbReference type="InterPro" id="IPR013783">
    <property type="entry name" value="Ig-like_fold"/>
</dbReference>
<dbReference type="SUPFAM" id="SSF48726">
    <property type="entry name" value="Immunoglobulin"/>
    <property type="match status" value="1"/>
</dbReference>
<reference evidence="4" key="1">
    <citation type="journal article" date="2021" name="Genome Biol. Evol.">
        <title>A High-Quality Reference Genome for a Parasitic Bivalve with Doubly Uniparental Inheritance (Bivalvia: Unionida).</title>
        <authorList>
            <person name="Smith C.H."/>
        </authorList>
    </citation>
    <scope>NUCLEOTIDE SEQUENCE</scope>
    <source>
        <strain evidence="4">CHS0354</strain>
    </source>
</reference>
<dbReference type="AlphaFoldDB" id="A0AAE0SML3"/>
<dbReference type="Pfam" id="PF07679">
    <property type="entry name" value="I-set"/>
    <property type="match status" value="1"/>
</dbReference>
<dbReference type="Gene3D" id="2.60.40.10">
    <property type="entry name" value="Immunoglobulins"/>
    <property type="match status" value="1"/>
</dbReference>
<name>A0AAE0SML3_9BIVA</name>
<evidence type="ECO:0000313" key="5">
    <source>
        <dbReference type="Proteomes" id="UP001195483"/>
    </source>
</evidence>
<evidence type="ECO:0000256" key="2">
    <source>
        <dbReference type="SAM" id="SignalP"/>
    </source>
</evidence>
<evidence type="ECO:0000313" key="4">
    <source>
        <dbReference type="EMBL" id="KAK3594627.1"/>
    </source>
</evidence>
<keyword evidence="2" id="KW-0732">Signal</keyword>
<dbReference type="InterPro" id="IPR003598">
    <property type="entry name" value="Ig_sub2"/>
</dbReference>
<sequence length="387" mass="44040">MMACALCWYFLLLHSLGVSSERKLHASRGERVQLFADIAVDKHKKISLYVYSKLITEWLSENSSIIYIRQEYERKIYMDYDSSIWIFCVGPNDTANYSIKYNSFETGPKVELIVLDHLTQGDQVQMCLDNADCMKTYLGNLTWKKFQQLMDLHPEFVKAHCDDSELIGMGIKMFRIEVVVVLILCLAIALKFRRNIFRLISLGKRRIDMFRHSFTRNSNGTDCSVNSVPLSVRISDGSSLTATEGESVTLTCVATGSGTIDVEWIGPSYAHLNSNMKYSVTAYNSYTKQSTLKINNLIRGDAGKYICRGLMGTETKEDSTHLTVTGSVRNRWRRGGRLVTYALRWPHSTGSHLDQTPVETERLLPDQDSPLSDYAPFEFAENNDHRS</sequence>
<feature type="signal peptide" evidence="2">
    <location>
        <begin position="1"/>
        <end position="20"/>
    </location>
</feature>
<comment type="caution">
    <text evidence="4">The sequence shown here is derived from an EMBL/GenBank/DDBJ whole genome shotgun (WGS) entry which is preliminary data.</text>
</comment>
<gene>
    <name evidence="4" type="ORF">CHS0354_015021</name>
</gene>
<dbReference type="SMART" id="SM00408">
    <property type="entry name" value="IGc2"/>
    <property type="match status" value="1"/>
</dbReference>
<keyword evidence="5" id="KW-1185">Reference proteome</keyword>
<dbReference type="SMART" id="SM00409">
    <property type="entry name" value="IG"/>
    <property type="match status" value="2"/>
</dbReference>
<dbReference type="InterPro" id="IPR003599">
    <property type="entry name" value="Ig_sub"/>
</dbReference>
<dbReference type="Proteomes" id="UP001195483">
    <property type="component" value="Unassembled WGS sequence"/>
</dbReference>
<feature type="chain" id="PRO_5041994335" description="Ig-like domain-containing protein" evidence="2">
    <location>
        <begin position="21"/>
        <end position="387"/>
    </location>
</feature>
<dbReference type="InterPro" id="IPR007110">
    <property type="entry name" value="Ig-like_dom"/>
</dbReference>